<feature type="region of interest" description="Disordered" evidence="8">
    <location>
        <begin position="229"/>
        <end position="268"/>
    </location>
</feature>
<proteinExistence type="inferred from homology"/>
<dbReference type="PANTHER" id="PTHR42891">
    <property type="entry name" value="D-GLYCERO-BETA-D-MANNO-HEPTOSE-1,7-BISPHOSPHATE 7-PHOSPHATASE"/>
    <property type="match status" value="1"/>
</dbReference>
<dbReference type="EMBL" id="NIOF01000002">
    <property type="protein sequence ID" value="OWQ92189.1"/>
    <property type="molecule type" value="Genomic_DNA"/>
</dbReference>
<evidence type="ECO:0000313" key="10">
    <source>
        <dbReference type="Proteomes" id="UP000197468"/>
    </source>
</evidence>
<evidence type="ECO:0000256" key="7">
    <source>
        <dbReference type="ARBA" id="ARBA00031828"/>
    </source>
</evidence>
<sequence length="268" mass="27772">MSAWLDAPLGTISIHDLGLAQERRDAASPASLRACVFLDKDGTLLAPEPSDTIAPLADAARLRLVPGAGEALARLQSAGLALVIVTNESGIARGAFTRAQFAHLQGALLRRLKDDFGVAIDDVAVCPHAPDAQGRPACLCRKPAPGMLVRAARAHGLDLARSWMVGDMLDDVEAGHRAGTGGLLLDTGAETAWRRSPLREPDAVFSDWTSLADHLLNLHATASRLAAHDAASAPSENAATGPRATTPRGAVPAVPHPPLPATPAPAQA</sequence>
<evidence type="ECO:0000256" key="4">
    <source>
        <dbReference type="ARBA" id="ARBA00022723"/>
    </source>
</evidence>
<dbReference type="GO" id="GO:0016791">
    <property type="term" value="F:phosphatase activity"/>
    <property type="evidence" value="ECO:0007669"/>
    <property type="project" value="InterPro"/>
</dbReference>
<dbReference type="InterPro" id="IPR036412">
    <property type="entry name" value="HAD-like_sf"/>
</dbReference>
<gene>
    <name evidence="9" type="ORF">CDN99_07565</name>
</gene>
<dbReference type="Pfam" id="PF13242">
    <property type="entry name" value="Hydrolase_like"/>
    <property type="match status" value="1"/>
</dbReference>
<protein>
    <recommendedName>
        <fullName evidence="7">D,D-heptose 1,7-bisphosphate phosphatase</fullName>
    </recommendedName>
</protein>
<evidence type="ECO:0000256" key="5">
    <source>
        <dbReference type="ARBA" id="ARBA00022801"/>
    </source>
</evidence>
<dbReference type="NCBIfam" id="TIGR01662">
    <property type="entry name" value="HAD-SF-IIIA"/>
    <property type="match status" value="1"/>
</dbReference>
<dbReference type="OrthoDB" id="9781367at2"/>
<evidence type="ECO:0000256" key="6">
    <source>
        <dbReference type="ARBA" id="ARBA00023277"/>
    </source>
</evidence>
<dbReference type="GO" id="GO:0046872">
    <property type="term" value="F:metal ion binding"/>
    <property type="evidence" value="ECO:0007669"/>
    <property type="project" value="UniProtKB-KW"/>
</dbReference>
<keyword evidence="5" id="KW-0378">Hydrolase</keyword>
<dbReference type="GO" id="GO:0005737">
    <property type="term" value="C:cytoplasm"/>
    <property type="evidence" value="ECO:0007669"/>
    <property type="project" value="UniProtKB-SubCell"/>
</dbReference>
<feature type="compositionally biased region" description="Low complexity" evidence="8">
    <location>
        <begin position="229"/>
        <end position="239"/>
    </location>
</feature>
<dbReference type="InterPro" id="IPR004446">
    <property type="entry name" value="Heptose_bisP_phosphatase"/>
</dbReference>
<dbReference type="AlphaFoldDB" id="A0A246JIV7"/>
<evidence type="ECO:0000256" key="3">
    <source>
        <dbReference type="ARBA" id="ARBA00022490"/>
    </source>
</evidence>
<keyword evidence="6" id="KW-0119">Carbohydrate metabolism</keyword>
<organism evidence="9 10">
    <name type="scientific">Roseateles aquatilis</name>
    <dbReference type="NCBI Taxonomy" id="431061"/>
    <lineage>
        <taxon>Bacteria</taxon>
        <taxon>Pseudomonadati</taxon>
        <taxon>Pseudomonadota</taxon>
        <taxon>Betaproteobacteria</taxon>
        <taxon>Burkholderiales</taxon>
        <taxon>Sphaerotilaceae</taxon>
        <taxon>Roseateles</taxon>
    </lineage>
</organism>
<dbReference type="InterPro" id="IPR006549">
    <property type="entry name" value="HAD-SF_hydro_IIIA"/>
</dbReference>
<dbReference type="PANTHER" id="PTHR42891:SF1">
    <property type="entry name" value="D-GLYCERO-BETA-D-MANNO-HEPTOSE-1,7-BISPHOSPHATE 7-PHOSPHATASE"/>
    <property type="match status" value="1"/>
</dbReference>
<reference evidence="9 10" key="1">
    <citation type="journal article" date="2008" name="Int. J. Syst. Evol. Microbiol.">
        <title>Description of Roseateles aquatilis sp. nov. and Roseateles terrae sp. nov., in the class Betaproteobacteria, and emended description of the genus Roseateles.</title>
        <authorList>
            <person name="Gomila M."/>
            <person name="Bowien B."/>
            <person name="Falsen E."/>
            <person name="Moore E.R."/>
            <person name="Lalucat J."/>
        </authorList>
    </citation>
    <scope>NUCLEOTIDE SEQUENCE [LARGE SCALE GENOMIC DNA]</scope>
    <source>
        <strain evidence="9 10">CCUG 48205</strain>
    </source>
</reference>
<evidence type="ECO:0000256" key="8">
    <source>
        <dbReference type="SAM" id="MobiDB-lite"/>
    </source>
</evidence>
<feature type="compositionally biased region" description="Pro residues" evidence="8">
    <location>
        <begin position="254"/>
        <end position="268"/>
    </location>
</feature>
<comment type="caution">
    <text evidence="9">The sequence shown here is derived from an EMBL/GenBank/DDBJ whole genome shotgun (WGS) entry which is preliminary data.</text>
</comment>
<evidence type="ECO:0000256" key="1">
    <source>
        <dbReference type="ARBA" id="ARBA00004496"/>
    </source>
</evidence>
<keyword evidence="4" id="KW-0479">Metal-binding</keyword>
<accession>A0A246JIV7</accession>
<evidence type="ECO:0000313" key="9">
    <source>
        <dbReference type="EMBL" id="OWQ92189.1"/>
    </source>
</evidence>
<dbReference type="InterPro" id="IPR023214">
    <property type="entry name" value="HAD_sf"/>
</dbReference>
<dbReference type="Gene3D" id="3.40.50.1000">
    <property type="entry name" value="HAD superfamily/HAD-like"/>
    <property type="match status" value="1"/>
</dbReference>
<dbReference type="NCBIfam" id="TIGR01656">
    <property type="entry name" value="Histidinol-ppas"/>
    <property type="match status" value="1"/>
</dbReference>
<comment type="similarity">
    <text evidence="2">Belongs to the GmhB family.</text>
</comment>
<dbReference type="Proteomes" id="UP000197468">
    <property type="component" value="Unassembled WGS sequence"/>
</dbReference>
<keyword evidence="10" id="KW-1185">Reference proteome</keyword>
<name>A0A246JIV7_9BURK</name>
<dbReference type="InterPro" id="IPR006543">
    <property type="entry name" value="Histidinol-phos"/>
</dbReference>
<dbReference type="GO" id="GO:0005975">
    <property type="term" value="P:carbohydrate metabolic process"/>
    <property type="evidence" value="ECO:0007669"/>
    <property type="project" value="InterPro"/>
</dbReference>
<keyword evidence="3" id="KW-0963">Cytoplasm</keyword>
<comment type="subcellular location">
    <subcellularLocation>
        <location evidence="1">Cytoplasm</location>
    </subcellularLocation>
</comment>
<dbReference type="SUPFAM" id="SSF56784">
    <property type="entry name" value="HAD-like"/>
    <property type="match status" value="1"/>
</dbReference>
<evidence type="ECO:0000256" key="2">
    <source>
        <dbReference type="ARBA" id="ARBA00005628"/>
    </source>
</evidence>